<evidence type="ECO:0000256" key="6">
    <source>
        <dbReference type="ARBA" id="ARBA00023237"/>
    </source>
</evidence>
<evidence type="ECO:0000259" key="8">
    <source>
        <dbReference type="Pfam" id="PF14905"/>
    </source>
</evidence>
<keyword evidence="6 7" id="KW-0998">Cell outer membrane</keyword>
<dbReference type="PROSITE" id="PS52016">
    <property type="entry name" value="TONB_DEPENDENT_REC_3"/>
    <property type="match status" value="1"/>
</dbReference>
<name>A0A831LXQ9_9BACT</name>
<dbReference type="Pfam" id="PF14905">
    <property type="entry name" value="OMP_b-brl_3"/>
    <property type="match status" value="1"/>
</dbReference>
<evidence type="ECO:0000256" key="5">
    <source>
        <dbReference type="ARBA" id="ARBA00023136"/>
    </source>
</evidence>
<dbReference type="InterPro" id="IPR036942">
    <property type="entry name" value="Beta-barrel_TonB_sf"/>
</dbReference>
<evidence type="ECO:0000256" key="3">
    <source>
        <dbReference type="ARBA" id="ARBA00022452"/>
    </source>
</evidence>
<dbReference type="EMBL" id="DSDK01000698">
    <property type="protein sequence ID" value="HDR52426.1"/>
    <property type="molecule type" value="Genomic_DNA"/>
</dbReference>
<protein>
    <submittedName>
        <fullName evidence="9">TonB-dependent receptor</fullName>
    </submittedName>
</protein>
<organism evidence="9">
    <name type="scientific">Mariniphaga anaerophila</name>
    <dbReference type="NCBI Taxonomy" id="1484053"/>
    <lineage>
        <taxon>Bacteria</taxon>
        <taxon>Pseudomonadati</taxon>
        <taxon>Bacteroidota</taxon>
        <taxon>Bacteroidia</taxon>
        <taxon>Marinilabiliales</taxon>
        <taxon>Prolixibacteraceae</taxon>
        <taxon>Mariniphaga</taxon>
    </lineage>
</organism>
<comment type="subcellular location">
    <subcellularLocation>
        <location evidence="1 7">Cell outer membrane</location>
        <topology evidence="1 7">Multi-pass membrane protein</topology>
    </subcellularLocation>
</comment>
<gene>
    <name evidence="9" type="ORF">ENN90_12535</name>
</gene>
<keyword evidence="5 7" id="KW-0472">Membrane</keyword>
<proteinExistence type="inferred from homology"/>
<keyword evidence="2 7" id="KW-0813">Transport</keyword>
<dbReference type="InterPro" id="IPR041700">
    <property type="entry name" value="OMP_b-brl_3"/>
</dbReference>
<dbReference type="Gene3D" id="2.40.170.20">
    <property type="entry name" value="TonB-dependent receptor, beta-barrel domain"/>
    <property type="match status" value="1"/>
</dbReference>
<comment type="similarity">
    <text evidence="7">Belongs to the TonB-dependent receptor family.</text>
</comment>
<keyword evidence="4 7" id="KW-0812">Transmembrane</keyword>
<dbReference type="InterPro" id="IPR039426">
    <property type="entry name" value="TonB-dep_rcpt-like"/>
</dbReference>
<sequence length="437" mass="48157">YGQVSLAYRNFAYLDITGRNDWSSTLAEGNRSYFYPSVTASFLASELFDPDREIFNLLKVRGSWANVGNDTAPYQLNPYYNLASDGYLGLTQLSRPSVKFNPDLKPENIASLELGLEASLLNNRLFFDFSWYNISTTDQIYDVPVPASTGYSTFRENIGEMTNKGIEFLLGGIPVKTRDFSWQLSTNFSSNKNELVELTEDLESHVFNSTNSGNLSIQATVGGGYGDLYGTTLRTNDAGQIVVDANGRPQASTDKVFLGNSQPDWMGGLSNTFTYKNLSMRFLIDARIGGEIFSQTAASLIGLGVTTETLQYREEGITVDGVVKQADDSYAPNTVKISAQDYWGAIAGIASEHVYKQSNIRLREFVLSYKVPSSLLSNIFIQGADIGLIGRNLFFIYKDVKHVDPEASLGTGNNGQGILSYNLPTARSIGFNINVKF</sequence>
<feature type="non-terminal residue" evidence="9">
    <location>
        <position position="1"/>
    </location>
</feature>
<keyword evidence="3 7" id="KW-1134">Transmembrane beta strand</keyword>
<dbReference type="Proteomes" id="UP000886047">
    <property type="component" value="Unassembled WGS sequence"/>
</dbReference>
<evidence type="ECO:0000256" key="1">
    <source>
        <dbReference type="ARBA" id="ARBA00004571"/>
    </source>
</evidence>
<comment type="caution">
    <text evidence="9">The sequence shown here is derived from an EMBL/GenBank/DDBJ whole genome shotgun (WGS) entry which is preliminary data.</text>
</comment>
<evidence type="ECO:0000256" key="2">
    <source>
        <dbReference type="ARBA" id="ARBA00022448"/>
    </source>
</evidence>
<keyword evidence="9" id="KW-0675">Receptor</keyword>
<reference evidence="9" key="1">
    <citation type="journal article" date="2020" name="mSystems">
        <title>Genome- and Community-Level Interaction Insights into Carbon Utilization and Element Cycling Functions of Hydrothermarchaeota in Hydrothermal Sediment.</title>
        <authorList>
            <person name="Zhou Z."/>
            <person name="Liu Y."/>
            <person name="Xu W."/>
            <person name="Pan J."/>
            <person name="Luo Z.H."/>
            <person name="Li M."/>
        </authorList>
    </citation>
    <scope>NUCLEOTIDE SEQUENCE [LARGE SCALE GENOMIC DNA]</scope>
    <source>
        <strain evidence="9">SpSt-1217</strain>
    </source>
</reference>
<dbReference type="AlphaFoldDB" id="A0A831LXQ9"/>
<evidence type="ECO:0000256" key="4">
    <source>
        <dbReference type="ARBA" id="ARBA00022692"/>
    </source>
</evidence>
<dbReference type="SUPFAM" id="SSF56935">
    <property type="entry name" value="Porins"/>
    <property type="match status" value="1"/>
</dbReference>
<dbReference type="GO" id="GO:0009279">
    <property type="term" value="C:cell outer membrane"/>
    <property type="evidence" value="ECO:0007669"/>
    <property type="project" value="UniProtKB-SubCell"/>
</dbReference>
<feature type="domain" description="Outer membrane protein beta-barrel" evidence="8">
    <location>
        <begin position="101"/>
        <end position="216"/>
    </location>
</feature>
<accession>A0A831LXQ9</accession>
<evidence type="ECO:0000313" key="9">
    <source>
        <dbReference type="EMBL" id="HDR52426.1"/>
    </source>
</evidence>
<evidence type="ECO:0000256" key="7">
    <source>
        <dbReference type="PROSITE-ProRule" id="PRU01360"/>
    </source>
</evidence>